<evidence type="ECO:0000256" key="3">
    <source>
        <dbReference type="ARBA" id="ARBA00022475"/>
    </source>
</evidence>
<organism evidence="9 11">
    <name type="scientific">Cellulomonas hominis</name>
    <dbReference type="NCBI Taxonomy" id="156981"/>
    <lineage>
        <taxon>Bacteria</taxon>
        <taxon>Bacillati</taxon>
        <taxon>Actinomycetota</taxon>
        <taxon>Actinomycetes</taxon>
        <taxon>Micrococcales</taxon>
        <taxon>Cellulomonadaceae</taxon>
        <taxon>Cellulomonas</taxon>
    </lineage>
</organism>
<feature type="transmembrane region" description="Helical" evidence="7">
    <location>
        <begin position="162"/>
        <end position="180"/>
    </location>
</feature>
<dbReference type="GO" id="GO:0005886">
    <property type="term" value="C:plasma membrane"/>
    <property type="evidence" value="ECO:0007669"/>
    <property type="project" value="UniProtKB-SubCell"/>
</dbReference>
<evidence type="ECO:0000259" key="8">
    <source>
        <dbReference type="PROSITE" id="PS50928"/>
    </source>
</evidence>
<dbReference type="Proteomes" id="UP000321723">
    <property type="component" value="Unassembled WGS sequence"/>
</dbReference>
<evidence type="ECO:0000256" key="5">
    <source>
        <dbReference type="ARBA" id="ARBA00022989"/>
    </source>
</evidence>
<dbReference type="SUPFAM" id="SSF161098">
    <property type="entry name" value="MetI-like"/>
    <property type="match status" value="1"/>
</dbReference>
<evidence type="ECO:0000313" key="10">
    <source>
        <dbReference type="EMBL" id="MBB5472554.1"/>
    </source>
</evidence>
<dbReference type="OrthoDB" id="148827at2"/>
<protein>
    <submittedName>
        <fullName evidence="10">Multiple sugar transport system permease protein</fullName>
    </submittedName>
    <submittedName>
        <fullName evidence="9">Sugar ABC transporter permease</fullName>
    </submittedName>
</protein>
<feature type="transmembrane region" description="Helical" evidence="7">
    <location>
        <begin position="126"/>
        <end position="150"/>
    </location>
</feature>
<keyword evidence="3" id="KW-1003">Cell membrane</keyword>
<evidence type="ECO:0000256" key="6">
    <source>
        <dbReference type="ARBA" id="ARBA00023136"/>
    </source>
</evidence>
<dbReference type="PANTHER" id="PTHR43744:SF12">
    <property type="entry name" value="ABC TRANSPORTER PERMEASE PROTEIN MG189-RELATED"/>
    <property type="match status" value="1"/>
</dbReference>
<feature type="transmembrane region" description="Helical" evidence="7">
    <location>
        <begin position="201"/>
        <end position="223"/>
    </location>
</feature>
<feature type="domain" description="ABC transmembrane type-1" evidence="8">
    <location>
        <begin position="91"/>
        <end position="281"/>
    </location>
</feature>
<evidence type="ECO:0000313" key="9">
    <source>
        <dbReference type="EMBL" id="GEL46626.1"/>
    </source>
</evidence>
<keyword evidence="6 7" id="KW-0472">Membrane</keyword>
<dbReference type="Pfam" id="PF00528">
    <property type="entry name" value="BPD_transp_1"/>
    <property type="match status" value="1"/>
</dbReference>
<dbReference type="EMBL" id="BJVQ01000020">
    <property type="protein sequence ID" value="GEL46626.1"/>
    <property type="molecule type" value="Genomic_DNA"/>
</dbReference>
<keyword evidence="4 7" id="KW-0812">Transmembrane</keyword>
<keyword evidence="5 7" id="KW-1133">Transmembrane helix</keyword>
<dbReference type="PANTHER" id="PTHR43744">
    <property type="entry name" value="ABC TRANSPORTER PERMEASE PROTEIN MG189-RELATED-RELATED"/>
    <property type="match status" value="1"/>
</dbReference>
<comment type="subcellular location">
    <subcellularLocation>
        <location evidence="1 7">Cell membrane</location>
        <topology evidence="1 7">Multi-pass membrane protein</topology>
    </subcellularLocation>
</comment>
<sequence>MATITSPVTPTVPAAPQRPRRRRRFSTGRALTYTVLVVGVAAWLLPFAWMVLGSVKTQREILTKPPTWWPENPTLDNFSTWFNELHFTQYFTNSFVVAVVTVLGNLLFCSMVGYALAKMDFAGKKVLFTLVMTMLMVPGVVTFVPLFVMVTKLGLLNTYPALILPFVTQPVGVFLMRQFMLGIPDELIEAARMDGAGELRIFARVVMPLCGPPLATLGILTFLGSWNNFLWPLVASQSQDMYTLPVALSLYSTGQRGTDYGLLLAGAVLIITPILLLFLALQRYFIQGVATTGLK</sequence>
<evidence type="ECO:0000313" key="12">
    <source>
        <dbReference type="Proteomes" id="UP000564629"/>
    </source>
</evidence>
<evidence type="ECO:0000313" key="11">
    <source>
        <dbReference type="Proteomes" id="UP000321723"/>
    </source>
</evidence>
<dbReference type="EMBL" id="JACHDN010000001">
    <property type="protein sequence ID" value="MBB5472554.1"/>
    <property type="molecule type" value="Genomic_DNA"/>
</dbReference>
<dbReference type="GO" id="GO:0055085">
    <property type="term" value="P:transmembrane transport"/>
    <property type="evidence" value="ECO:0007669"/>
    <property type="project" value="InterPro"/>
</dbReference>
<reference evidence="9 11" key="1">
    <citation type="submission" date="2019-07" db="EMBL/GenBank/DDBJ databases">
        <title>Whole genome shotgun sequence of Cellulomonas hominis NBRC 16055.</title>
        <authorList>
            <person name="Hosoyama A."/>
            <person name="Uohara A."/>
            <person name="Ohji S."/>
            <person name="Ichikawa N."/>
        </authorList>
    </citation>
    <scope>NUCLEOTIDE SEQUENCE [LARGE SCALE GENOMIC DNA]</scope>
    <source>
        <strain evidence="9 11">NBRC 16055</strain>
    </source>
</reference>
<name>A0A511FBI7_9CELL</name>
<dbReference type="Proteomes" id="UP000564629">
    <property type="component" value="Unassembled WGS sequence"/>
</dbReference>
<dbReference type="AlphaFoldDB" id="A0A511FBI7"/>
<dbReference type="Gene3D" id="1.10.3720.10">
    <property type="entry name" value="MetI-like"/>
    <property type="match status" value="1"/>
</dbReference>
<dbReference type="CDD" id="cd06261">
    <property type="entry name" value="TM_PBP2"/>
    <property type="match status" value="1"/>
</dbReference>
<reference evidence="10 12" key="2">
    <citation type="submission" date="2020-08" db="EMBL/GenBank/DDBJ databases">
        <title>Sequencing the genomes of 1000 actinobacteria strains.</title>
        <authorList>
            <person name="Klenk H.-P."/>
        </authorList>
    </citation>
    <scope>NUCLEOTIDE SEQUENCE [LARGE SCALE GENOMIC DNA]</scope>
    <source>
        <strain evidence="10 12">DSM 9581</strain>
    </source>
</reference>
<comment type="caution">
    <text evidence="9">The sequence shown here is derived from an EMBL/GenBank/DDBJ whole genome shotgun (WGS) entry which is preliminary data.</text>
</comment>
<keyword evidence="2 7" id="KW-0813">Transport</keyword>
<keyword evidence="10" id="KW-0762">Sugar transport</keyword>
<accession>A0A511FBI7</accession>
<evidence type="ECO:0000256" key="2">
    <source>
        <dbReference type="ARBA" id="ARBA00022448"/>
    </source>
</evidence>
<dbReference type="RefSeq" id="WP_146836634.1">
    <property type="nucleotide sequence ID" value="NZ_BJVQ01000020.1"/>
</dbReference>
<evidence type="ECO:0000256" key="7">
    <source>
        <dbReference type="RuleBase" id="RU363032"/>
    </source>
</evidence>
<feature type="transmembrane region" description="Helical" evidence="7">
    <location>
        <begin position="30"/>
        <end position="52"/>
    </location>
</feature>
<comment type="similarity">
    <text evidence="7">Belongs to the binding-protein-dependent transport system permease family.</text>
</comment>
<keyword evidence="11" id="KW-1185">Reference proteome</keyword>
<feature type="transmembrane region" description="Helical" evidence="7">
    <location>
        <begin position="260"/>
        <end position="281"/>
    </location>
</feature>
<evidence type="ECO:0000256" key="1">
    <source>
        <dbReference type="ARBA" id="ARBA00004651"/>
    </source>
</evidence>
<dbReference type="InterPro" id="IPR035906">
    <property type="entry name" value="MetI-like_sf"/>
</dbReference>
<dbReference type="InterPro" id="IPR000515">
    <property type="entry name" value="MetI-like"/>
</dbReference>
<feature type="transmembrane region" description="Helical" evidence="7">
    <location>
        <begin position="90"/>
        <end position="114"/>
    </location>
</feature>
<dbReference type="PROSITE" id="PS50928">
    <property type="entry name" value="ABC_TM1"/>
    <property type="match status" value="1"/>
</dbReference>
<proteinExistence type="inferred from homology"/>
<gene>
    <name evidence="9" type="ORF">CHO01_17420</name>
    <name evidence="10" type="ORF">HNR08_001290</name>
</gene>
<evidence type="ECO:0000256" key="4">
    <source>
        <dbReference type="ARBA" id="ARBA00022692"/>
    </source>
</evidence>